<evidence type="ECO:0000256" key="5">
    <source>
        <dbReference type="ARBA" id="ARBA00022989"/>
    </source>
</evidence>
<evidence type="ECO:0000313" key="16">
    <source>
        <dbReference type="Proteomes" id="UP001497623"/>
    </source>
</evidence>
<dbReference type="GO" id="GO:0007204">
    <property type="term" value="P:positive regulation of cytosolic calcium ion concentration"/>
    <property type="evidence" value="ECO:0007669"/>
    <property type="project" value="TreeGrafter"/>
</dbReference>
<dbReference type="PRINTS" id="PR00237">
    <property type="entry name" value="GPCRRHODOPSN"/>
</dbReference>
<feature type="transmembrane region" description="Helical" evidence="13">
    <location>
        <begin position="127"/>
        <end position="146"/>
    </location>
</feature>
<dbReference type="CDD" id="cd00637">
    <property type="entry name" value="7tm_classA_rhodopsin-like"/>
    <property type="match status" value="1"/>
</dbReference>
<feature type="transmembrane region" description="Helical" evidence="13">
    <location>
        <begin position="166"/>
        <end position="188"/>
    </location>
</feature>
<feature type="transmembrane region" description="Helical" evidence="13">
    <location>
        <begin position="95"/>
        <end position="115"/>
    </location>
</feature>
<dbReference type="GO" id="GO:0005886">
    <property type="term" value="C:plasma membrane"/>
    <property type="evidence" value="ECO:0007669"/>
    <property type="project" value="UniProtKB-SubCell"/>
</dbReference>
<organism evidence="15 16">
    <name type="scientific">Meganyctiphanes norvegica</name>
    <name type="common">Northern krill</name>
    <name type="synonym">Thysanopoda norvegica</name>
    <dbReference type="NCBI Taxonomy" id="48144"/>
    <lineage>
        <taxon>Eukaryota</taxon>
        <taxon>Metazoa</taxon>
        <taxon>Ecdysozoa</taxon>
        <taxon>Arthropoda</taxon>
        <taxon>Crustacea</taxon>
        <taxon>Multicrustacea</taxon>
        <taxon>Malacostraca</taxon>
        <taxon>Eumalacostraca</taxon>
        <taxon>Eucarida</taxon>
        <taxon>Euphausiacea</taxon>
        <taxon>Euphausiidae</taxon>
        <taxon>Meganyctiphanes</taxon>
    </lineage>
</organism>
<reference evidence="15 16" key="1">
    <citation type="submission" date="2024-05" db="EMBL/GenBank/DDBJ databases">
        <authorList>
            <person name="Wallberg A."/>
        </authorList>
    </citation>
    <scope>NUCLEOTIDE SEQUENCE [LARGE SCALE GENOMIC DNA]</scope>
</reference>
<accession>A0AAV2PX36</accession>
<keyword evidence="5 13" id="KW-1133">Transmembrane helix</keyword>
<dbReference type="PROSITE" id="PS00237">
    <property type="entry name" value="G_PROTEIN_RECEP_F1_1"/>
    <property type="match status" value="1"/>
</dbReference>
<keyword evidence="7 13" id="KW-0472">Membrane</keyword>
<dbReference type="SUPFAM" id="SSF81321">
    <property type="entry name" value="Family A G protein-coupled receptor-like"/>
    <property type="match status" value="1"/>
</dbReference>
<protein>
    <recommendedName>
        <fullName evidence="14">G-protein coupled receptors family 1 profile domain-containing protein</fullName>
    </recommendedName>
</protein>
<evidence type="ECO:0000256" key="6">
    <source>
        <dbReference type="ARBA" id="ARBA00023040"/>
    </source>
</evidence>
<feature type="transmembrane region" description="Helical" evidence="13">
    <location>
        <begin position="254"/>
        <end position="276"/>
    </location>
</feature>
<evidence type="ECO:0000256" key="8">
    <source>
        <dbReference type="ARBA" id="ARBA00023170"/>
    </source>
</evidence>
<feature type="compositionally biased region" description="Low complexity" evidence="12">
    <location>
        <begin position="16"/>
        <end position="27"/>
    </location>
</feature>
<dbReference type="EMBL" id="CAXKWB010001840">
    <property type="protein sequence ID" value="CAL4065628.1"/>
    <property type="molecule type" value="Genomic_DNA"/>
</dbReference>
<dbReference type="PANTHER" id="PTHR11866:SF16">
    <property type="entry name" value="PROSTAGLANDIN E2 RECEPTOR EP4 SUBTYPE-LIKE PROTEIN"/>
    <property type="match status" value="1"/>
</dbReference>
<dbReference type="PROSITE" id="PS50262">
    <property type="entry name" value="G_PROTEIN_RECEP_F1_2"/>
    <property type="match status" value="1"/>
</dbReference>
<gene>
    <name evidence="15" type="ORF">MNOR_LOCUS4923</name>
</gene>
<dbReference type="Gene3D" id="1.20.1070.10">
    <property type="entry name" value="Rhodopsin 7-helix transmembrane proteins"/>
    <property type="match status" value="1"/>
</dbReference>
<keyword evidence="9" id="KW-0325">Glycoprotein</keyword>
<evidence type="ECO:0000256" key="4">
    <source>
        <dbReference type="ARBA" id="ARBA00022692"/>
    </source>
</evidence>
<feature type="transmembrane region" description="Helical" evidence="13">
    <location>
        <begin position="356"/>
        <end position="378"/>
    </location>
</feature>
<comment type="caution">
    <text evidence="15">The sequence shown here is derived from an EMBL/GenBank/DDBJ whole genome shotgun (WGS) entry which is preliminary data.</text>
</comment>
<keyword evidence="6 11" id="KW-0297">G-protein coupled receptor</keyword>
<sequence length="530" mass="59457">MSVASSTSEWLSSPRSWTTASTGSSSSIQDDDVIALVGKSGGNSEVVGGLLGLAVSHVLDHENLNMTLGNSSTDITGIPMDQTVIPHVNWRQQCVITIVYIFGILGNLAALYIITRKETTRYKKQALMLRCLACNDLVALVGSFILMHMNLYMPVGRSRWFCAMRVVVRSCGLGSGCVALVMALERWLALTHPFTYQRHVTYTVIRRAILCLWLGNLLYVCAPFLGFGLWYDSQLEKPCVPYKYGTSTLDRTYAYGWFVFGMVMCLCIVMCNMCVIRAMCRLSSERQVPRRHSRGSSRSTSSLQDQSASQHAPSCEELAFAKLMALLSIFFVICWVPQLTMILVAQVWNVPRASKIYRVADIFIALNFSLDPYMYVLFRRRGHCSTRHMWKVVTLCLRHQPEQTSPRGALSNGSGRLSGTSQNHHMGERSSSVPYTQQTSISSHHSSSEKEYVPLHVLLDDKNKAIKEEDHLNSLDDINNAIKDGDYLNIQINNTEHHIGLQQSLAQKSKRIGDLQNENSNVEIMDECFL</sequence>
<feature type="domain" description="G-protein coupled receptors family 1 profile" evidence="14">
    <location>
        <begin position="106"/>
        <end position="375"/>
    </location>
</feature>
<dbReference type="GO" id="GO:0004930">
    <property type="term" value="F:G protein-coupled receptor activity"/>
    <property type="evidence" value="ECO:0007669"/>
    <property type="project" value="UniProtKB-KW"/>
</dbReference>
<evidence type="ECO:0000256" key="7">
    <source>
        <dbReference type="ARBA" id="ARBA00023136"/>
    </source>
</evidence>
<evidence type="ECO:0000256" key="9">
    <source>
        <dbReference type="ARBA" id="ARBA00023180"/>
    </source>
</evidence>
<evidence type="ECO:0000256" key="10">
    <source>
        <dbReference type="ARBA" id="ARBA00023224"/>
    </source>
</evidence>
<feature type="compositionally biased region" description="Polar residues" evidence="12">
    <location>
        <begin position="1"/>
        <end position="15"/>
    </location>
</feature>
<comment type="similarity">
    <text evidence="2 11">Belongs to the G-protein coupled receptor 1 family.</text>
</comment>
<evidence type="ECO:0000256" key="13">
    <source>
        <dbReference type="SAM" id="Phobius"/>
    </source>
</evidence>
<keyword evidence="16" id="KW-1185">Reference proteome</keyword>
<dbReference type="InterPro" id="IPR017452">
    <property type="entry name" value="GPCR_Rhodpsn_7TM"/>
</dbReference>
<feature type="compositionally biased region" description="Polar residues" evidence="12">
    <location>
        <begin position="403"/>
        <end position="439"/>
    </location>
</feature>
<evidence type="ECO:0000256" key="3">
    <source>
        <dbReference type="ARBA" id="ARBA00022475"/>
    </source>
</evidence>
<dbReference type="InterPro" id="IPR008365">
    <property type="entry name" value="Prostanoid_rcpt"/>
</dbReference>
<dbReference type="Pfam" id="PF00001">
    <property type="entry name" value="7tm_1"/>
    <property type="match status" value="1"/>
</dbReference>
<dbReference type="GO" id="GO:0007189">
    <property type="term" value="P:adenylate cyclase-activating G protein-coupled receptor signaling pathway"/>
    <property type="evidence" value="ECO:0007669"/>
    <property type="project" value="TreeGrafter"/>
</dbReference>
<evidence type="ECO:0000256" key="1">
    <source>
        <dbReference type="ARBA" id="ARBA00004651"/>
    </source>
</evidence>
<keyword evidence="4 11" id="KW-0812">Transmembrane</keyword>
<proteinExistence type="inferred from homology"/>
<evidence type="ECO:0000259" key="14">
    <source>
        <dbReference type="PROSITE" id="PS50262"/>
    </source>
</evidence>
<dbReference type="AlphaFoldDB" id="A0AAV2PX36"/>
<evidence type="ECO:0000313" key="15">
    <source>
        <dbReference type="EMBL" id="CAL4065628.1"/>
    </source>
</evidence>
<keyword evidence="8 11" id="KW-0675">Receptor</keyword>
<keyword evidence="3" id="KW-1003">Cell membrane</keyword>
<comment type="subcellular location">
    <subcellularLocation>
        <location evidence="1">Cell membrane</location>
        <topology evidence="1">Multi-pass membrane protein</topology>
    </subcellularLocation>
</comment>
<keyword evidence="10 11" id="KW-0807">Transducer</keyword>
<evidence type="ECO:0000256" key="11">
    <source>
        <dbReference type="RuleBase" id="RU000688"/>
    </source>
</evidence>
<dbReference type="InterPro" id="IPR000276">
    <property type="entry name" value="GPCR_Rhodpsn"/>
</dbReference>
<dbReference type="PANTHER" id="PTHR11866">
    <property type="entry name" value="G-PROTEIN COUPLED RECEPTOR FAMILY 1 MEMBER"/>
    <property type="match status" value="1"/>
</dbReference>
<evidence type="ECO:0000256" key="2">
    <source>
        <dbReference type="ARBA" id="ARBA00010663"/>
    </source>
</evidence>
<name>A0AAV2PX36_MEGNR</name>
<feature type="transmembrane region" description="Helical" evidence="13">
    <location>
        <begin position="209"/>
        <end position="231"/>
    </location>
</feature>
<feature type="region of interest" description="Disordered" evidence="12">
    <location>
        <begin position="403"/>
        <end position="448"/>
    </location>
</feature>
<dbReference type="Proteomes" id="UP001497623">
    <property type="component" value="Unassembled WGS sequence"/>
</dbReference>
<feature type="region of interest" description="Disordered" evidence="12">
    <location>
        <begin position="1"/>
        <end position="27"/>
    </location>
</feature>
<evidence type="ECO:0000256" key="12">
    <source>
        <dbReference type="SAM" id="MobiDB-lite"/>
    </source>
</evidence>
<feature type="transmembrane region" description="Helical" evidence="13">
    <location>
        <begin position="323"/>
        <end position="344"/>
    </location>
</feature>